<dbReference type="Proteomes" id="UP000539146">
    <property type="component" value="Unassembled WGS sequence"/>
</dbReference>
<evidence type="ECO:0000256" key="1">
    <source>
        <dbReference type="ARBA" id="ARBA00001933"/>
    </source>
</evidence>
<dbReference type="AlphaFoldDB" id="A0A850DX44"/>
<keyword evidence="7" id="KW-0808">Transferase</keyword>
<keyword evidence="4" id="KW-0456">Lyase</keyword>
<dbReference type="GO" id="GO:0008483">
    <property type="term" value="F:transaminase activity"/>
    <property type="evidence" value="ECO:0007669"/>
    <property type="project" value="UniProtKB-KW"/>
</dbReference>
<dbReference type="Gene3D" id="3.90.1150.10">
    <property type="entry name" value="Aspartate Aminotransferase, domain 1"/>
    <property type="match status" value="1"/>
</dbReference>
<evidence type="ECO:0000256" key="5">
    <source>
        <dbReference type="ARBA" id="ARBA00037974"/>
    </source>
</evidence>
<evidence type="ECO:0000313" key="8">
    <source>
        <dbReference type="Proteomes" id="UP000539146"/>
    </source>
</evidence>
<comment type="similarity">
    <text evidence="5">Belongs to the class-II pyridoxal-phosphate-dependent aminotransferase family. MalY/PatB cystathionine beta-lyase subfamily.</text>
</comment>
<protein>
    <recommendedName>
        <fullName evidence="2">cysteine-S-conjugate beta-lyase</fullName>
        <ecNumber evidence="2">4.4.1.13</ecNumber>
    </recommendedName>
</protein>
<proteinExistence type="inferred from homology"/>
<evidence type="ECO:0000256" key="2">
    <source>
        <dbReference type="ARBA" id="ARBA00012224"/>
    </source>
</evidence>
<dbReference type="InterPro" id="IPR015421">
    <property type="entry name" value="PyrdxlP-dep_Trfase_major"/>
</dbReference>
<evidence type="ECO:0000259" key="6">
    <source>
        <dbReference type="Pfam" id="PF00155"/>
    </source>
</evidence>
<evidence type="ECO:0000256" key="3">
    <source>
        <dbReference type="ARBA" id="ARBA00022898"/>
    </source>
</evidence>
<evidence type="ECO:0000256" key="4">
    <source>
        <dbReference type="ARBA" id="ARBA00023239"/>
    </source>
</evidence>
<dbReference type="PANTHER" id="PTHR43525">
    <property type="entry name" value="PROTEIN MALY"/>
    <property type="match status" value="1"/>
</dbReference>
<comment type="cofactor">
    <cofactor evidence="1">
        <name>pyridoxal 5'-phosphate</name>
        <dbReference type="ChEBI" id="CHEBI:597326"/>
    </cofactor>
</comment>
<dbReference type="InterPro" id="IPR015424">
    <property type="entry name" value="PyrdxlP-dep_Trfase"/>
</dbReference>
<keyword evidence="3" id="KW-0663">Pyridoxal phosphate</keyword>
<comment type="caution">
    <text evidence="7">The sequence shown here is derived from an EMBL/GenBank/DDBJ whole genome shotgun (WGS) entry which is preliminary data.</text>
</comment>
<dbReference type="InterPro" id="IPR015422">
    <property type="entry name" value="PyrdxlP-dep_Trfase_small"/>
</dbReference>
<reference evidence="7 8" key="1">
    <citation type="submission" date="2020-05" db="EMBL/GenBank/DDBJ databases">
        <title>Genome Sequencing of Type Strains.</title>
        <authorList>
            <person name="Lemaire J.F."/>
            <person name="Inderbitzin P."/>
            <person name="Gregorio O.A."/>
            <person name="Collins S.B."/>
            <person name="Wespe N."/>
            <person name="Knight-Connoni V."/>
        </authorList>
    </citation>
    <scope>NUCLEOTIDE SEQUENCE [LARGE SCALE GENOMIC DNA]</scope>
    <source>
        <strain evidence="7 8">DSM 20512</strain>
    </source>
</reference>
<gene>
    <name evidence="7" type="ORF">HP467_14790</name>
</gene>
<dbReference type="GO" id="GO:0030170">
    <property type="term" value="F:pyridoxal phosphate binding"/>
    <property type="evidence" value="ECO:0007669"/>
    <property type="project" value="InterPro"/>
</dbReference>
<organism evidence="7 8">
    <name type="scientific">Curtobacterium citreum</name>
    <dbReference type="NCBI Taxonomy" id="2036"/>
    <lineage>
        <taxon>Bacteria</taxon>
        <taxon>Bacillati</taxon>
        <taxon>Actinomycetota</taxon>
        <taxon>Actinomycetes</taxon>
        <taxon>Micrococcales</taxon>
        <taxon>Microbacteriaceae</taxon>
        <taxon>Curtobacterium</taxon>
    </lineage>
</organism>
<keyword evidence="7" id="KW-0032">Aminotransferase</keyword>
<dbReference type="InterPro" id="IPR051798">
    <property type="entry name" value="Class-II_PLP-Dep_Aminotrans"/>
</dbReference>
<dbReference type="GO" id="GO:0047804">
    <property type="term" value="F:cysteine-S-conjugate beta-lyase activity"/>
    <property type="evidence" value="ECO:0007669"/>
    <property type="project" value="UniProtKB-EC"/>
</dbReference>
<dbReference type="PANTHER" id="PTHR43525:SF2">
    <property type="entry name" value="CYSTATHIONINE BETA-LYASE-RELATED"/>
    <property type="match status" value="1"/>
</dbReference>
<dbReference type="InterPro" id="IPR004839">
    <property type="entry name" value="Aminotransferase_I/II_large"/>
</dbReference>
<dbReference type="Gene3D" id="3.40.640.10">
    <property type="entry name" value="Type I PLP-dependent aspartate aminotransferase-like (Major domain)"/>
    <property type="match status" value="1"/>
</dbReference>
<dbReference type="EC" id="4.4.1.13" evidence="2"/>
<dbReference type="EMBL" id="JABMCG010000123">
    <property type="protein sequence ID" value="NUU29359.1"/>
    <property type="molecule type" value="Genomic_DNA"/>
</dbReference>
<dbReference type="Pfam" id="PF00155">
    <property type="entry name" value="Aminotran_1_2"/>
    <property type="match status" value="1"/>
</dbReference>
<feature type="domain" description="Aminotransferase class I/classII large" evidence="6">
    <location>
        <begin position="31"/>
        <end position="382"/>
    </location>
</feature>
<dbReference type="CDD" id="cd00609">
    <property type="entry name" value="AAT_like"/>
    <property type="match status" value="1"/>
</dbReference>
<sequence length="399" mass="43228">MLGRMADDEQDPVGSLRGVRTSIKWTRYAPDVLPLFVAEMDHDVAPAIRQALIERVQQSDLGYLDGPGPLAPAFAQFARERWGWDVDPARVHLATDVSVGIVESLRLALPDGGRVAITPPVYPPFFELVEEARCQVEEVPLAEQWGVYRLDLEGLERAFADGVRVFLLCNPHNPMGLVHDRADLVALAGLAARYDVLVISDEIHAPLTHPGVRFTPFAMVAEAAGARSVCVTSASKGWNLAGVKCSVIVAGDDRTEALLDTLWEEVACRTSILGLHANLAAFTLATDWLDDVVARIVANERLLGSLLAEHLPGVVYTRPRGGYLAWLDFRGIGLGDDPAVPLRENAYVALNSGLGFGSQGRGFARLNLACSPETLREAVFRIAAAYPSSAQEGLVWHVA</sequence>
<name>A0A850DX44_9MICO</name>
<dbReference type="SUPFAM" id="SSF53383">
    <property type="entry name" value="PLP-dependent transferases"/>
    <property type="match status" value="1"/>
</dbReference>
<evidence type="ECO:0000313" key="7">
    <source>
        <dbReference type="EMBL" id="NUU29359.1"/>
    </source>
</evidence>
<accession>A0A850DX44</accession>